<evidence type="ECO:0000256" key="4">
    <source>
        <dbReference type="SAM" id="Phobius"/>
    </source>
</evidence>
<sequence length="136" mass="14143">SGGLGRARTLVYTYAAVGAVAFVFGLGSSLPLAIGAFAVFGIALFLTYPANLAFIGSSVEPRSRTAGFSLSSNIMIIGNSVFSFVSGGLSDRYGINAPFLLLGGMTVLVMVYLVFMVRTGRIPADGCRIAQRVGPH</sequence>
<dbReference type="SUPFAM" id="SSF103473">
    <property type="entry name" value="MFS general substrate transporter"/>
    <property type="match status" value="1"/>
</dbReference>
<keyword evidence="2 4" id="KW-1133">Transmembrane helix</keyword>
<dbReference type="Pfam" id="PF07690">
    <property type="entry name" value="MFS_1"/>
    <property type="match status" value="1"/>
</dbReference>
<dbReference type="AlphaFoldDB" id="A0A7V2ATS9"/>
<dbReference type="Gene3D" id="1.20.1250.20">
    <property type="entry name" value="MFS general substrate transporter like domains"/>
    <property type="match status" value="1"/>
</dbReference>
<feature type="transmembrane region" description="Helical" evidence="4">
    <location>
        <begin position="66"/>
        <end position="89"/>
    </location>
</feature>
<feature type="non-terminal residue" evidence="6">
    <location>
        <position position="1"/>
    </location>
</feature>
<dbReference type="PROSITE" id="PS50850">
    <property type="entry name" value="MFS"/>
    <property type="match status" value="1"/>
</dbReference>
<dbReference type="InterPro" id="IPR036259">
    <property type="entry name" value="MFS_trans_sf"/>
</dbReference>
<feature type="transmembrane region" description="Helical" evidence="4">
    <location>
        <begin position="9"/>
        <end position="26"/>
    </location>
</feature>
<comment type="caution">
    <text evidence="6">The sequence shown here is derived from an EMBL/GenBank/DDBJ whole genome shotgun (WGS) entry which is preliminary data.</text>
</comment>
<dbReference type="EMBL" id="DSEC01000116">
    <property type="protein sequence ID" value="HER43140.1"/>
    <property type="molecule type" value="Genomic_DNA"/>
</dbReference>
<evidence type="ECO:0000256" key="2">
    <source>
        <dbReference type="ARBA" id="ARBA00022989"/>
    </source>
</evidence>
<feature type="transmembrane region" description="Helical" evidence="4">
    <location>
        <begin position="32"/>
        <end position="54"/>
    </location>
</feature>
<evidence type="ECO:0000259" key="5">
    <source>
        <dbReference type="PROSITE" id="PS50850"/>
    </source>
</evidence>
<accession>A0A7V2ATS9</accession>
<evidence type="ECO:0000313" key="6">
    <source>
        <dbReference type="EMBL" id="HER43140.1"/>
    </source>
</evidence>
<feature type="domain" description="Major facilitator superfamily (MFS) profile" evidence="5">
    <location>
        <begin position="1"/>
        <end position="136"/>
    </location>
</feature>
<organism evidence="6">
    <name type="scientific">Eiseniibacteriota bacterium</name>
    <dbReference type="NCBI Taxonomy" id="2212470"/>
    <lineage>
        <taxon>Bacteria</taxon>
        <taxon>Candidatus Eiseniibacteriota</taxon>
    </lineage>
</organism>
<gene>
    <name evidence="6" type="ORF">ENO08_01625</name>
</gene>
<dbReference type="Proteomes" id="UP000886069">
    <property type="component" value="Unassembled WGS sequence"/>
</dbReference>
<protein>
    <submittedName>
        <fullName evidence="6">MFS transporter</fullName>
    </submittedName>
</protein>
<reference evidence="6" key="1">
    <citation type="journal article" date="2020" name="mSystems">
        <title>Genome- and Community-Level Interaction Insights into Carbon Utilization and Element Cycling Functions of Hydrothermarchaeota in Hydrothermal Sediment.</title>
        <authorList>
            <person name="Zhou Z."/>
            <person name="Liu Y."/>
            <person name="Xu W."/>
            <person name="Pan J."/>
            <person name="Luo Z.H."/>
            <person name="Li M."/>
        </authorList>
    </citation>
    <scope>NUCLEOTIDE SEQUENCE [LARGE SCALE GENOMIC DNA]</scope>
    <source>
        <strain evidence="6">SpSt-1233</strain>
    </source>
</reference>
<dbReference type="GO" id="GO:0022857">
    <property type="term" value="F:transmembrane transporter activity"/>
    <property type="evidence" value="ECO:0007669"/>
    <property type="project" value="InterPro"/>
</dbReference>
<proteinExistence type="predicted"/>
<evidence type="ECO:0000256" key="3">
    <source>
        <dbReference type="ARBA" id="ARBA00023136"/>
    </source>
</evidence>
<keyword evidence="1 4" id="KW-0812">Transmembrane</keyword>
<feature type="transmembrane region" description="Helical" evidence="4">
    <location>
        <begin position="95"/>
        <end position="115"/>
    </location>
</feature>
<dbReference type="InterPro" id="IPR020846">
    <property type="entry name" value="MFS_dom"/>
</dbReference>
<keyword evidence="3 4" id="KW-0472">Membrane</keyword>
<name>A0A7V2ATS9_UNCEI</name>
<evidence type="ECO:0000256" key="1">
    <source>
        <dbReference type="ARBA" id="ARBA00022692"/>
    </source>
</evidence>
<dbReference type="InterPro" id="IPR011701">
    <property type="entry name" value="MFS"/>
</dbReference>